<organism evidence="1 2">
    <name type="scientific">Weissella confusa</name>
    <name type="common">Lactobacillus confusus</name>
    <dbReference type="NCBI Taxonomy" id="1583"/>
    <lineage>
        <taxon>Bacteria</taxon>
        <taxon>Bacillati</taxon>
        <taxon>Bacillota</taxon>
        <taxon>Bacilli</taxon>
        <taxon>Lactobacillales</taxon>
        <taxon>Lactobacillaceae</taxon>
        <taxon>Weissella</taxon>
    </lineage>
</organism>
<evidence type="ECO:0000313" key="2">
    <source>
        <dbReference type="Proteomes" id="UP000297646"/>
    </source>
</evidence>
<name>A0A4Z0S0R6_WEICO</name>
<evidence type="ECO:0000313" key="1">
    <source>
        <dbReference type="EMBL" id="TGE75222.1"/>
    </source>
</evidence>
<dbReference type="OrthoDB" id="403896at2"/>
<accession>A0A4Z0S0R6</accession>
<gene>
    <name evidence="1" type="ORF">C6P11_02450</name>
</gene>
<reference evidence="1 2" key="1">
    <citation type="submission" date="2018-03" db="EMBL/GenBank/DDBJ databases">
        <title>Genome sequencing of Weissella confusa isolates.</title>
        <authorList>
            <person name="Kajala I."/>
            <person name="Baruah R."/>
            <person name="Bergsveinson J."/>
            <person name="Juvonen R."/>
            <person name="Ziola B."/>
        </authorList>
    </citation>
    <scope>NUCLEOTIDE SEQUENCE [LARGE SCALE GENOMIC DNA]</scope>
    <source>
        <strain evidence="1 2">VTT E-062653</strain>
    </source>
</reference>
<dbReference type="RefSeq" id="WP_135518291.1">
    <property type="nucleotide sequence ID" value="NZ_PVSN01000015.1"/>
</dbReference>
<dbReference type="EMBL" id="PVSN01000015">
    <property type="protein sequence ID" value="TGE75222.1"/>
    <property type="molecule type" value="Genomic_DNA"/>
</dbReference>
<sequence length="88" mass="10062">MDEFTPVMISPKQLVSIFIVQGVENLYDEELADQLGISETSLSMMREAKFDGILMSPWLALNVHRLLSEKHHLIEFTKYVLEDDHGGL</sequence>
<protein>
    <submittedName>
        <fullName evidence="1">Uncharacterized protein</fullName>
    </submittedName>
</protein>
<comment type="caution">
    <text evidence="1">The sequence shown here is derived from an EMBL/GenBank/DDBJ whole genome shotgun (WGS) entry which is preliminary data.</text>
</comment>
<dbReference type="Proteomes" id="UP000297646">
    <property type="component" value="Unassembled WGS sequence"/>
</dbReference>
<dbReference type="AlphaFoldDB" id="A0A4Z0S0R6"/>
<proteinExistence type="predicted"/>